<name>A0A6A6YQ22_9PEZI</name>
<reference evidence="6" key="3">
    <citation type="submission" date="2025-04" db="UniProtKB">
        <authorList>
            <consortium name="RefSeq"/>
        </authorList>
    </citation>
    <scope>IDENTIFICATION</scope>
    <source>
        <strain evidence="6">CBS 304.34</strain>
    </source>
</reference>
<evidence type="ECO:0000256" key="3">
    <source>
        <dbReference type="PROSITE-ProRule" id="PRU00023"/>
    </source>
</evidence>
<dbReference type="GeneID" id="54466296"/>
<dbReference type="PANTHER" id="PTHR24189">
    <property type="entry name" value="MYOTROPHIN"/>
    <property type="match status" value="1"/>
</dbReference>
<reference evidence="4 6" key="1">
    <citation type="journal article" date="2020" name="Stud. Mycol.">
        <title>101 Dothideomycetes genomes: a test case for predicting lifestyles and emergence of pathogens.</title>
        <authorList>
            <person name="Haridas S."/>
            <person name="Albert R."/>
            <person name="Binder M."/>
            <person name="Bloem J."/>
            <person name="Labutti K."/>
            <person name="Salamov A."/>
            <person name="Andreopoulos B."/>
            <person name="Baker S."/>
            <person name="Barry K."/>
            <person name="Bills G."/>
            <person name="Bluhm B."/>
            <person name="Cannon C."/>
            <person name="Castanera R."/>
            <person name="Culley D."/>
            <person name="Daum C."/>
            <person name="Ezra D."/>
            <person name="Gonzalez J."/>
            <person name="Henrissat B."/>
            <person name="Kuo A."/>
            <person name="Liang C."/>
            <person name="Lipzen A."/>
            <person name="Lutzoni F."/>
            <person name="Magnuson J."/>
            <person name="Mondo S."/>
            <person name="Nolan M."/>
            <person name="Ohm R."/>
            <person name="Pangilinan J."/>
            <person name="Park H.-J."/>
            <person name="Ramirez L."/>
            <person name="Alfaro M."/>
            <person name="Sun H."/>
            <person name="Tritt A."/>
            <person name="Yoshinaga Y."/>
            <person name="Zwiers L.-H."/>
            <person name="Turgeon B."/>
            <person name="Goodwin S."/>
            <person name="Spatafora J."/>
            <person name="Crous P."/>
            <person name="Grigoriev I."/>
        </authorList>
    </citation>
    <scope>NUCLEOTIDE SEQUENCE</scope>
    <source>
        <strain evidence="4 6">CBS 304.34</strain>
    </source>
</reference>
<dbReference type="InterPro" id="IPR050745">
    <property type="entry name" value="Multifunctional_regulatory"/>
</dbReference>
<dbReference type="PROSITE" id="PS50088">
    <property type="entry name" value="ANK_REPEAT"/>
    <property type="match status" value="1"/>
</dbReference>
<dbReference type="InterPro" id="IPR036770">
    <property type="entry name" value="Ankyrin_rpt-contain_sf"/>
</dbReference>
<dbReference type="RefSeq" id="XP_033577587.1">
    <property type="nucleotide sequence ID" value="XM_033725403.1"/>
</dbReference>
<organism evidence="4">
    <name type="scientific">Mytilinidion resinicola</name>
    <dbReference type="NCBI Taxonomy" id="574789"/>
    <lineage>
        <taxon>Eukaryota</taxon>
        <taxon>Fungi</taxon>
        <taxon>Dikarya</taxon>
        <taxon>Ascomycota</taxon>
        <taxon>Pezizomycotina</taxon>
        <taxon>Dothideomycetes</taxon>
        <taxon>Pleosporomycetidae</taxon>
        <taxon>Mytilinidiales</taxon>
        <taxon>Mytilinidiaceae</taxon>
        <taxon>Mytilinidion</taxon>
    </lineage>
</organism>
<dbReference type="EMBL" id="MU003699">
    <property type="protein sequence ID" value="KAF2810623.1"/>
    <property type="molecule type" value="Genomic_DNA"/>
</dbReference>
<dbReference type="OrthoDB" id="341259at2759"/>
<evidence type="ECO:0000313" key="4">
    <source>
        <dbReference type="EMBL" id="KAF2810623.1"/>
    </source>
</evidence>
<dbReference type="SUPFAM" id="SSF48403">
    <property type="entry name" value="Ankyrin repeat"/>
    <property type="match status" value="1"/>
</dbReference>
<dbReference type="AlphaFoldDB" id="A0A6A6YQ22"/>
<dbReference type="SMART" id="SM00248">
    <property type="entry name" value="ANK"/>
    <property type="match status" value="4"/>
</dbReference>
<evidence type="ECO:0000313" key="6">
    <source>
        <dbReference type="RefSeq" id="XP_033577587.1"/>
    </source>
</evidence>
<proteinExistence type="predicted"/>
<feature type="repeat" description="ANK" evidence="3">
    <location>
        <begin position="369"/>
        <end position="407"/>
    </location>
</feature>
<dbReference type="GO" id="GO:2000812">
    <property type="term" value="P:regulation of barbed-end actin filament capping"/>
    <property type="evidence" value="ECO:0007669"/>
    <property type="project" value="TreeGrafter"/>
</dbReference>
<dbReference type="InterPro" id="IPR002110">
    <property type="entry name" value="Ankyrin_rpt"/>
</dbReference>
<reference evidence="6" key="2">
    <citation type="submission" date="2020-04" db="EMBL/GenBank/DDBJ databases">
        <authorList>
            <consortium name="NCBI Genome Project"/>
        </authorList>
    </citation>
    <scope>NUCLEOTIDE SEQUENCE</scope>
    <source>
        <strain evidence="6">CBS 304.34</strain>
    </source>
</reference>
<evidence type="ECO:0000256" key="1">
    <source>
        <dbReference type="ARBA" id="ARBA00022737"/>
    </source>
</evidence>
<dbReference type="Pfam" id="PF00023">
    <property type="entry name" value="Ank"/>
    <property type="match status" value="1"/>
</dbReference>
<dbReference type="PROSITE" id="PS50297">
    <property type="entry name" value="ANK_REP_REGION"/>
    <property type="match status" value="1"/>
</dbReference>
<gene>
    <name evidence="4 6" type="ORF">BDZ99DRAFT_519319</name>
</gene>
<dbReference type="PANTHER" id="PTHR24189:SF50">
    <property type="entry name" value="ANKYRIN REPEAT AND SOCS BOX PROTEIN 2"/>
    <property type="match status" value="1"/>
</dbReference>
<evidence type="ECO:0000256" key="2">
    <source>
        <dbReference type="ARBA" id="ARBA00023043"/>
    </source>
</evidence>
<dbReference type="GO" id="GO:0005737">
    <property type="term" value="C:cytoplasm"/>
    <property type="evidence" value="ECO:0007669"/>
    <property type="project" value="TreeGrafter"/>
</dbReference>
<protein>
    <recommendedName>
        <fullName evidence="7">Ankyrin</fullName>
    </recommendedName>
</protein>
<dbReference type="GO" id="GO:0005634">
    <property type="term" value="C:nucleus"/>
    <property type="evidence" value="ECO:0007669"/>
    <property type="project" value="TreeGrafter"/>
</dbReference>
<accession>A0A6A6YQ22</accession>
<keyword evidence="5" id="KW-1185">Reference proteome</keyword>
<evidence type="ECO:0000313" key="5">
    <source>
        <dbReference type="Proteomes" id="UP000504636"/>
    </source>
</evidence>
<keyword evidence="1" id="KW-0677">Repeat</keyword>
<evidence type="ECO:0008006" key="7">
    <source>
        <dbReference type="Google" id="ProtNLM"/>
    </source>
</evidence>
<keyword evidence="2 3" id="KW-0040">ANK repeat</keyword>
<sequence>MSLLSIPIELHLEVASYCKNEDLGHLIRTHSLLNMRLQNELHKRALSWRPEGLLHDKDDGYGGLARPLDENEGATLEYALVYKRHHLVDYLLRHNIAGIEGNGNWSALQWATKWAPFDVMNKLFEYAINGPTPLNTDQVTRILGIYLDRVPQKLDELPEPKCGHGDWCECGWAVSEEELQVFRILLLLGADPMGASAIVLDPEYNPPTAVPFTFRARNGDILRLLAEAGADIHWQPPQTTTQIMHSTHGKRLTTVLYTACFDPEFPSSVVLELLKRGADPNCQGPAIPHAERVLPLFETMIQITHPKKSEHLLDYGVDINTREEGGEYTEWDSHGNFPIHQGIELTKDYAGTWARVISRTPDLEVRNYDGETALQAAISCGSLQSCGSLRYARLLIEAGADVNVRDQDGRGLLRLPFHMSEADGMSGRNYFLAERMHFLANYGLETQNLDLIPTEEALEYASHLWDKSCACSASESGFKLLYQFELYWKVLMNVLDALERVPDRGGTEGRWFRDELESAYSTRNAVAEMRKTRERIGERYAELPYRSEDGVDSTHWLPQQWDAERQKAWWIRDD</sequence>
<dbReference type="Proteomes" id="UP000504636">
    <property type="component" value="Unplaced"/>
</dbReference>
<dbReference type="Gene3D" id="1.25.40.20">
    <property type="entry name" value="Ankyrin repeat-containing domain"/>
    <property type="match status" value="1"/>
</dbReference>